<dbReference type="PROSITE" id="PS51365">
    <property type="entry name" value="RENAL_DIPEPTIDASE_2"/>
    <property type="match status" value="1"/>
</dbReference>
<comment type="subunit">
    <text evidence="1">Homodimer; disulfide-linked.</text>
</comment>
<dbReference type="GO" id="GO:0070573">
    <property type="term" value="F:metallodipeptidase activity"/>
    <property type="evidence" value="ECO:0007669"/>
    <property type="project" value="InterPro"/>
</dbReference>
<gene>
    <name evidence="2" type="primary">Dpep1</name>
    <name evidence="2" type="ORF">APHCOE_R03379</name>
</gene>
<protein>
    <recommendedName>
        <fullName evidence="1">Dipeptidase</fullName>
        <ecNumber evidence="1">3.4.13.19</ecNumber>
    </recommendedName>
</protein>
<keyword evidence="1" id="KW-0645">Protease</keyword>
<dbReference type="EC" id="3.4.13.19" evidence="1"/>
<dbReference type="GO" id="GO:0005886">
    <property type="term" value="C:plasma membrane"/>
    <property type="evidence" value="ECO:0007669"/>
    <property type="project" value="TreeGrafter"/>
</dbReference>
<dbReference type="SUPFAM" id="SSF51556">
    <property type="entry name" value="Metallo-dependent hydrolases"/>
    <property type="match status" value="1"/>
</dbReference>
<dbReference type="AlphaFoldDB" id="A0A7K7BRU1"/>
<keyword evidence="1" id="KW-0224">Dipeptidase</keyword>
<dbReference type="GO" id="GO:0098552">
    <property type="term" value="C:side of membrane"/>
    <property type="evidence" value="ECO:0007669"/>
    <property type="project" value="UniProtKB-KW"/>
</dbReference>
<dbReference type="GO" id="GO:0006508">
    <property type="term" value="P:proteolysis"/>
    <property type="evidence" value="ECO:0007669"/>
    <property type="project" value="UniProtKB-KW"/>
</dbReference>
<evidence type="ECO:0000313" key="3">
    <source>
        <dbReference type="Proteomes" id="UP000575874"/>
    </source>
</evidence>
<evidence type="ECO:0000313" key="2">
    <source>
        <dbReference type="EMBL" id="NWY10818.1"/>
    </source>
</evidence>
<keyword evidence="1" id="KW-0336">GPI-anchor</keyword>
<sequence>MTLTHSCNTPWADNWLVDTEEEKPVHHGLSPFGKRVVEEMNRLGMIVDLAHVSVDTMKVVLNISKAPVIFSHSSAYSICPHRRNVPNDVLQLVASTDSLVMVNFYNAYVTCSGTATLSDVAGEEVPRQVGGSSDPSALLTPVPPPDHMDYVKKVAGAKAVGFGGDYDGVS</sequence>
<dbReference type="PANTHER" id="PTHR10443">
    <property type="entry name" value="MICROSOMAL DIPEPTIDASE"/>
    <property type="match status" value="1"/>
</dbReference>
<comment type="similarity">
    <text evidence="1">Belongs to the metallo-dependent hydrolases superfamily. Peptidase M19 family.</text>
</comment>
<keyword evidence="1" id="KW-0325">Glycoprotein</keyword>
<keyword evidence="1" id="KW-0449">Lipoprotein</keyword>
<comment type="caution">
    <text evidence="2">The sequence shown here is derived from an EMBL/GenBank/DDBJ whole genome shotgun (WGS) entry which is preliminary data.</text>
</comment>
<feature type="non-terminal residue" evidence="2">
    <location>
        <position position="170"/>
    </location>
</feature>
<keyword evidence="1" id="KW-0482">Metalloprotease</keyword>
<reference evidence="2 3" key="1">
    <citation type="submission" date="2019-09" db="EMBL/GenBank/DDBJ databases">
        <title>Bird 10,000 Genomes (B10K) Project - Family phase.</title>
        <authorList>
            <person name="Zhang G."/>
        </authorList>
    </citation>
    <scope>NUCLEOTIDE SEQUENCE [LARGE SCALE GENOMIC DNA]</scope>
    <source>
        <strain evidence="2">OUT-0022</strain>
        <tissue evidence="2">Blood</tissue>
    </source>
</reference>
<dbReference type="GO" id="GO:0046872">
    <property type="term" value="F:metal ion binding"/>
    <property type="evidence" value="ECO:0007669"/>
    <property type="project" value="UniProtKB-UniRule"/>
</dbReference>
<dbReference type="InterPro" id="IPR032466">
    <property type="entry name" value="Metal_Hydrolase"/>
</dbReference>
<evidence type="ECO:0000256" key="1">
    <source>
        <dbReference type="RuleBase" id="RU341113"/>
    </source>
</evidence>
<feature type="non-terminal residue" evidence="2">
    <location>
        <position position="1"/>
    </location>
</feature>
<comment type="catalytic activity">
    <reaction evidence="1">
        <text>an L-aminoacyl-L-amino acid + H2O = 2 an L-alpha-amino acid</text>
        <dbReference type="Rhea" id="RHEA:48940"/>
        <dbReference type="ChEBI" id="CHEBI:15377"/>
        <dbReference type="ChEBI" id="CHEBI:59869"/>
        <dbReference type="ChEBI" id="CHEBI:77460"/>
        <dbReference type="EC" id="3.4.13.19"/>
    </reaction>
</comment>
<comment type="cofactor">
    <cofactor evidence="1">
        <name>Zn(2+)</name>
        <dbReference type="ChEBI" id="CHEBI:29105"/>
    </cofactor>
</comment>
<accession>A0A7K7BRU1</accession>
<comment type="subcellular location">
    <subcellularLocation>
        <location evidence="1">Membrane</location>
        <topology evidence="1">Lipid-anchor</topology>
        <topology evidence="1">GPI-anchor</topology>
    </subcellularLocation>
</comment>
<dbReference type="Proteomes" id="UP000575874">
    <property type="component" value="Unassembled WGS sequence"/>
</dbReference>
<keyword evidence="3" id="KW-1185">Reference proteome</keyword>
<dbReference type="Pfam" id="PF01244">
    <property type="entry name" value="Peptidase_M19"/>
    <property type="match status" value="1"/>
</dbReference>
<dbReference type="EMBL" id="VZSI01000012">
    <property type="protein sequence ID" value="NWY10818.1"/>
    <property type="molecule type" value="Genomic_DNA"/>
</dbReference>
<organism evidence="2 3">
    <name type="scientific">Aphelocoma coerulescens</name>
    <name type="common">Florida scrub-jay</name>
    <name type="synonym">Corvus coerulescens</name>
    <dbReference type="NCBI Taxonomy" id="39617"/>
    <lineage>
        <taxon>Eukaryota</taxon>
        <taxon>Metazoa</taxon>
        <taxon>Chordata</taxon>
        <taxon>Craniata</taxon>
        <taxon>Vertebrata</taxon>
        <taxon>Euteleostomi</taxon>
        <taxon>Archelosauria</taxon>
        <taxon>Archosauria</taxon>
        <taxon>Dinosauria</taxon>
        <taxon>Saurischia</taxon>
        <taxon>Theropoda</taxon>
        <taxon>Coelurosauria</taxon>
        <taxon>Aves</taxon>
        <taxon>Neognathae</taxon>
        <taxon>Neoaves</taxon>
        <taxon>Telluraves</taxon>
        <taxon>Australaves</taxon>
        <taxon>Passeriformes</taxon>
        <taxon>Corvoidea</taxon>
        <taxon>Corvidae</taxon>
        <taxon>Aphelocoma</taxon>
    </lineage>
</organism>
<keyword evidence="1" id="KW-0378">Hydrolase</keyword>
<name>A0A7K7BRU1_APHCE</name>
<keyword evidence="1" id="KW-0479">Metal-binding</keyword>
<keyword evidence="1" id="KW-0862">Zinc</keyword>
<dbReference type="PANTHER" id="PTHR10443:SF38">
    <property type="entry name" value="DIPEPTIDASE 1"/>
    <property type="match status" value="1"/>
</dbReference>
<keyword evidence="1" id="KW-0472">Membrane</keyword>
<proteinExistence type="inferred from homology"/>
<dbReference type="InterPro" id="IPR008257">
    <property type="entry name" value="Pept_M19"/>
</dbReference>
<keyword evidence="1" id="KW-1015">Disulfide bond</keyword>
<dbReference type="Gene3D" id="3.20.20.140">
    <property type="entry name" value="Metal-dependent hydrolases"/>
    <property type="match status" value="1"/>
</dbReference>